<protein>
    <submittedName>
        <fullName evidence="3">Predicted metal-dependent hydrolase, TIM-barrel fold</fullName>
    </submittedName>
</protein>
<dbReference type="Pfam" id="PF04909">
    <property type="entry name" value="Amidohydro_2"/>
    <property type="match status" value="1"/>
</dbReference>
<dbReference type="AlphaFoldDB" id="A0A1I4E7I0"/>
<dbReference type="SUPFAM" id="SSF51556">
    <property type="entry name" value="Metallo-dependent hydrolases"/>
    <property type="match status" value="1"/>
</dbReference>
<sequence>MPGLIIDTHTHVISTDRVRYPTAPLGGKQSDWSAERPVEVGGLLAAMEAAGVAKAVVVQASTAYGHDNSCVADSIAPHRDRLVGVFSVDILAADAVERIHHWHGLGFAGLRLFTTGTTMPGQAGWIDDPRGHAGWAAAEALGLPIAMQMTAKGIPALRAMMDRFPGVTVLLDHLARPELADGPPYARASALFDLASYPQVVLKLTTRALDLAREGASTPAALMAELLARFGAGRIMWGSNFPAHAGGLPHLLERSLAALESLSAADRDMILGGTAQRVYPALKGA</sequence>
<evidence type="ECO:0000259" key="2">
    <source>
        <dbReference type="Pfam" id="PF04909"/>
    </source>
</evidence>
<dbReference type="EMBL" id="FOSQ01000014">
    <property type="protein sequence ID" value="SFL01725.1"/>
    <property type="molecule type" value="Genomic_DNA"/>
</dbReference>
<accession>A0A1I4E7I0</accession>
<dbReference type="GO" id="GO:0016787">
    <property type="term" value="F:hydrolase activity"/>
    <property type="evidence" value="ECO:0007669"/>
    <property type="project" value="UniProtKB-KW"/>
</dbReference>
<dbReference type="InterPro" id="IPR006680">
    <property type="entry name" value="Amidohydro-rel"/>
</dbReference>
<proteinExistence type="inferred from homology"/>
<keyword evidence="4" id="KW-1185">Reference proteome</keyword>
<reference evidence="3 4" key="1">
    <citation type="submission" date="2016-10" db="EMBL/GenBank/DDBJ databases">
        <authorList>
            <person name="de Groot N.N."/>
        </authorList>
    </citation>
    <scope>NUCLEOTIDE SEQUENCE [LARGE SCALE GENOMIC DNA]</scope>
    <source>
        <strain evidence="3 4">DSM 19981</strain>
    </source>
</reference>
<dbReference type="STRING" id="1123062.SAMN02745775_114130"/>
<dbReference type="InterPro" id="IPR032466">
    <property type="entry name" value="Metal_Hydrolase"/>
</dbReference>
<gene>
    <name evidence="3" type="ORF">SAMN02745775_114130</name>
</gene>
<evidence type="ECO:0000313" key="4">
    <source>
        <dbReference type="Proteomes" id="UP000199473"/>
    </source>
</evidence>
<organism evidence="3 4">
    <name type="scientific">Falsiroseomonas stagni DSM 19981</name>
    <dbReference type="NCBI Taxonomy" id="1123062"/>
    <lineage>
        <taxon>Bacteria</taxon>
        <taxon>Pseudomonadati</taxon>
        <taxon>Pseudomonadota</taxon>
        <taxon>Alphaproteobacteria</taxon>
        <taxon>Acetobacterales</taxon>
        <taxon>Roseomonadaceae</taxon>
        <taxon>Falsiroseomonas</taxon>
    </lineage>
</organism>
<dbReference type="RefSeq" id="WP_092962696.1">
    <property type="nucleotide sequence ID" value="NZ_FOSQ01000014.1"/>
</dbReference>
<dbReference type="PANTHER" id="PTHR43569">
    <property type="entry name" value="AMIDOHYDROLASE"/>
    <property type="match status" value="1"/>
</dbReference>
<comment type="similarity">
    <text evidence="1">Belongs to the metallo-dependent hydrolases superfamily.</text>
</comment>
<dbReference type="Gene3D" id="3.20.20.140">
    <property type="entry name" value="Metal-dependent hydrolases"/>
    <property type="match status" value="1"/>
</dbReference>
<dbReference type="OrthoDB" id="7183088at2"/>
<dbReference type="InterPro" id="IPR052350">
    <property type="entry name" value="Metallo-dep_Lactonases"/>
</dbReference>
<keyword evidence="3" id="KW-0378">Hydrolase</keyword>
<evidence type="ECO:0000313" key="3">
    <source>
        <dbReference type="EMBL" id="SFL01725.1"/>
    </source>
</evidence>
<name>A0A1I4E7I0_9PROT</name>
<dbReference type="PANTHER" id="PTHR43569:SF2">
    <property type="entry name" value="AMIDOHYDROLASE-RELATED DOMAIN-CONTAINING PROTEIN"/>
    <property type="match status" value="1"/>
</dbReference>
<feature type="domain" description="Amidohydrolase-related" evidence="2">
    <location>
        <begin position="6"/>
        <end position="280"/>
    </location>
</feature>
<dbReference type="Proteomes" id="UP000199473">
    <property type="component" value="Unassembled WGS sequence"/>
</dbReference>
<evidence type="ECO:0000256" key="1">
    <source>
        <dbReference type="ARBA" id="ARBA00038310"/>
    </source>
</evidence>